<name>A0A382TXW4_9ZZZZ</name>
<accession>A0A382TXW4</accession>
<reference evidence="1" key="1">
    <citation type="submission" date="2018-05" db="EMBL/GenBank/DDBJ databases">
        <authorList>
            <person name="Lanie J.A."/>
            <person name="Ng W.-L."/>
            <person name="Kazmierczak K.M."/>
            <person name="Andrzejewski T.M."/>
            <person name="Davidsen T.M."/>
            <person name="Wayne K.J."/>
            <person name="Tettelin H."/>
            <person name="Glass J.I."/>
            <person name="Rusch D."/>
            <person name="Podicherti R."/>
            <person name="Tsui H.-C.T."/>
            <person name="Winkler M.E."/>
        </authorList>
    </citation>
    <scope>NUCLEOTIDE SEQUENCE</scope>
</reference>
<proteinExistence type="predicted"/>
<dbReference type="EMBL" id="UINC01140005">
    <property type="protein sequence ID" value="SVD26900.1"/>
    <property type="molecule type" value="Genomic_DNA"/>
</dbReference>
<organism evidence="1">
    <name type="scientific">marine metagenome</name>
    <dbReference type="NCBI Taxonomy" id="408172"/>
    <lineage>
        <taxon>unclassified sequences</taxon>
        <taxon>metagenomes</taxon>
        <taxon>ecological metagenomes</taxon>
    </lineage>
</organism>
<evidence type="ECO:0000313" key="1">
    <source>
        <dbReference type="EMBL" id="SVD26900.1"/>
    </source>
</evidence>
<sequence length="49" mass="5397">MLKFLLFATICALGYRLVRSLGGSGDKTDDQVVDAEFTEIEESDQETPS</sequence>
<dbReference type="AlphaFoldDB" id="A0A382TXW4"/>
<gene>
    <name evidence="1" type="ORF">METZ01_LOCUS379754</name>
</gene>
<protein>
    <submittedName>
        <fullName evidence="1">Uncharacterized protein</fullName>
    </submittedName>
</protein>